<protein>
    <submittedName>
        <fullName evidence="4">TonB-dependent receptor</fullName>
    </submittedName>
</protein>
<dbReference type="InterPro" id="IPR023997">
    <property type="entry name" value="TonB-dep_OMP_SusC/RagA_CS"/>
</dbReference>
<dbReference type="NCBIfam" id="TIGR04056">
    <property type="entry name" value="OMP_RagA_SusC"/>
    <property type="match status" value="1"/>
</dbReference>
<keyword evidence="2" id="KW-0732">Signal</keyword>
<accession>A0A939EXU7</accession>
<proteinExistence type="inferred from homology"/>
<dbReference type="InterPro" id="IPR023996">
    <property type="entry name" value="TonB-dep_OMP_SusC/RagA"/>
</dbReference>
<feature type="chain" id="PRO_5037944694" evidence="2">
    <location>
        <begin position="24"/>
        <end position="1041"/>
    </location>
</feature>
<keyword evidence="5" id="KW-1185">Reference proteome</keyword>
<reference evidence="4" key="1">
    <citation type="submission" date="2021-03" db="EMBL/GenBank/DDBJ databases">
        <authorList>
            <person name="Kim M.K."/>
        </authorList>
    </citation>
    <scope>NUCLEOTIDE SEQUENCE</scope>
    <source>
        <strain evidence="4">BT186</strain>
    </source>
</reference>
<dbReference type="InterPro" id="IPR008969">
    <property type="entry name" value="CarboxyPept-like_regulatory"/>
</dbReference>
<gene>
    <name evidence="4" type="ORF">J0X19_14630</name>
</gene>
<dbReference type="SUPFAM" id="SSF49464">
    <property type="entry name" value="Carboxypeptidase regulatory domain-like"/>
    <property type="match status" value="1"/>
</dbReference>
<dbReference type="RefSeq" id="WP_206985114.1">
    <property type="nucleotide sequence ID" value="NZ_JAFLQZ010000009.1"/>
</dbReference>
<evidence type="ECO:0000313" key="5">
    <source>
        <dbReference type="Proteomes" id="UP000664144"/>
    </source>
</evidence>
<dbReference type="InterPro" id="IPR012910">
    <property type="entry name" value="Plug_dom"/>
</dbReference>
<dbReference type="EMBL" id="JAFLQZ010000009">
    <property type="protein sequence ID" value="MBO0359194.1"/>
    <property type="molecule type" value="Genomic_DNA"/>
</dbReference>
<dbReference type="Proteomes" id="UP000664144">
    <property type="component" value="Unassembled WGS sequence"/>
</dbReference>
<keyword evidence="1" id="KW-0812">Transmembrane</keyword>
<dbReference type="InterPro" id="IPR037066">
    <property type="entry name" value="Plug_dom_sf"/>
</dbReference>
<comment type="similarity">
    <text evidence="1">Belongs to the TonB-dependent receptor family.</text>
</comment>
<dbReference type="NCBIfam" id="TIGR04057">
    <property type="entry name" value="SusC_RagA_signa"/>
    <property type="match status" value="1"/>
</dbReference>
<comment type="caution">
    <text evidence="4">The sequence shown here is derived from an EMBL/GenBank/DDBJ whole genome shotgun (WGS) entry which is preliminary data.</text>
</comment>
<feature type="domain" description="TonB-dependent receptor plug" evidence="3">
    <location>
        <begin position="117"/>
        <end position="226"/>
    </location>
</feature>
<dbReference type="GO" id="GO:0009279">
    <property type="term" value="C:cell outer membrane"/>
    <property type="evidence" value="ECO:0007669"/>
    <property type="project" value="UniProtKB-SubCell"/>
</dbReference>
<dbReference type="InterPro" id="IPR039426">
    <property type="entry name" value="TonB-dep_rcpt-like"/>
</dbReference>
<dbReference type="Gene3D" id="2.60.40.1120">
    <property type="entry name" value="Carboxypeptidase-like, regulatory domain"/>
    <property type="match status" value="1"/>
</dbReference>
<keyword evidence="1" id="KW-0472">Membrane</keyword>
<dbReference type="FunFam" id="2.170.130.10:FF:000003">
    <property type="entry name" value="SusC/RagA family TonB-linked outer membrane protein"/>
    <property type="match status" value="1"/>
</dbReference>
<keyword evidence="1" id="KW-0813">Transport</keyword>
<keyword evidence="4" id="KW-0675">Receptor</keyword>
<dbReference type="AlphaFoldDB" id="A0A939EXU7"/>
<evidence type="ECO:0000256" key="1">
    <source>
        <dbReference type="PROSITE-ProRule" id="PRU01360"/>
    </source>
</evidence>
<evidence type="ECO:0000256" key="2">
    <source>
        <dbReference type="SAM" id="SignalP"/>
    </source>
</evidence>
<dbReference type="Gene3D" id="2.170.130.10">
    <property type="entry name" value="TonB-dependent receptor, plug domain"/>
    <property type="match status" value="1"/>
</dbReference>
<sequence>MHKIVLTMAACGASLLMSPVAQAQGQVVRGVVSDGKLLLPGVTVIEKGTPSNGASTDAEGRYQLTLRGKTGVLVFSFIGYESKEVAVGGQTAINVSLRSSEQKLNEVMVVGFGEQKKITSTGSASSVSGREIRENPTASLQNSIVGRMPGFFSQQTSGRPGQDGAAFYIRGQSSYNGNNQPLIIVDDIEYTYEQFSRLDPNEIESLTILKDASTTAIYGVRGANGVMVVTTRRGQSGPPKVSVRLESAMQQPTTLPKYLDAYQSASLYTQAQINDNAANPNPNFKPRFSEEDLRLFQTGEDPYGHPNVNWRKVLFRDFSQQYRANLDLSGGTDRVKYFVSAGYLYQNGLLKDFGKGQGVNNNFFHQRYNYRSNLDISVTKSTDVRVDLYGNFAQTNDPVFGNIQGKQDIFYEYSSFLALSPFAYPIYNPDGSYGFSQWQIDQTGYNANNVIGRLTHYGYSRTNANNINGIVSVKQKLDFLTKGLQLTGRVAYTSDYAYGRGMNRSEFPSFIYDPTKAPDDPTAYRPRDPNVYRVRRFFLSYGAGSTRRALNVQAILNYDRTFGKHHVTGLGLLNRNSVSAASGDVVYNFIPNNFRGYSGRFGYDYAQKYLFQVNAGYNGSTRFTKNNRYGLFPAVSGGWVLSEEGFYKNHIKAVDFLKFRGSYGIVGNDALGSGFSYYYQQTYNNAGGVNLGYSSNNYGGIEEGRLANENVTWEKEKKLDLAVEFGLFNSAITGNVNYFNNERYDILTNRGTISAIFGQALPPVNLGRVNNRGIEYELGFKKQLTADWFVGVHGQYSIANNKILFRDEPQQQYGYQRFTGKAIGQELLYEAIGYYRDQQDIDSSPRTPVPARPGDLKYKDLNEDGVINEFDRAVIGLPNLPTNVYGFDFNVRYKGITLSALFQGVHGGSTRLIREGIKAFSSNLTEIHTKAWTPELGDAAEYPRLTLLAGLSDADVYPSTFWQIPNDFLRMRNAQINWDLPAGFTQRLGIPQMRVYANGSNLLTFTQLTKRYEVDPEISLNNDRVAYPPQRVLNLGVSATF</sequence>
<keyword evidence="1" id="KW-1134">Transmembrane beta strand</keyword>
<dbReference type="Pfam" id="PF13715">
    <property type="entry name" value="CarbopepD_reg_2"/>
    <property type="match status" value="1"/>
</dbReference>
<keyword evidence="1" id="KW-0998">Cell outer membrane</keyword>
<feature type="signal peptide" evidence="2">
    <location>
        <begin position="1"/>
        <end position="23"/>
    </location>
</feature>
<dbReference type="PROSITE" id="PS52016">
    <property type="entry name" value="TONB_DEPENDENT_REC_3"/>
    <property type="match status" value="1"/>
</dbReference>
<name>A0A939EXU7_9BACT</name>
<organism evidence="4 5">
    <name type="scientific">Hymenobacter telluris</name>
    <dbReference type="NCBI Taxonomy" id="2816474"/>
    <lineage>
        <taxon>Bacteria</taxon>
        <taxon>Pseudomonadati</taxon>
        <taxon>Bacteroidota</taxon>
        <taxon>Cytophagia</taxon>
        <taxon>Cytophagales</taxon>
        <taxon>Hymenobacteraceae</taxon>
        <taxon>Hymenobacter</taxon>
    </lineage>
</organism>
<dbReference type="Pfam" id="PF07715">
    <property type="entry name" value="Plug"/>
    <property type="match status" value="1"/>
</dbReference>
<evidence type="ECO:0000259" key="3">
    <source>
        <dbReference type="Pfam" id="PF07715"/>
    </source>
</evidence>
<dbReference type="SUPFAM" id="SSF56935">
    <property type="entry name" value="Porins"/>
    <property type="match status" value="1"/>
</dbReference>
<comment type="subcellular location">
    <subcellularLocation>
        <location evidence="1">Cell outer membrane</location>
        <topology evidence="1">Multi-pass membrane protein</topology>
    </subcellularLocation>
</comment>
<evidence type="ECO:0000313" key="4">
    <source>
        <dbReference type="EMBL" id="MBO0359194.1"/>
    </source>
</evidence>